<dbReference type="RefSeq" id="XP_001010397.2">
    <property type="nucleotide sequence ID" value="XM_001010397.3"/>
</dbReference>
<dbReference type="PANTHER" id="PTHR12686">
    <property type="entry name" value="3'-5' EXORIBONUCLEASE CSL4-RELATED"/>
    <property type="match status" value="1"/>
</dbReference>
<dbReference type="InParanoid" id="Q22Y72"/>
<dbReference type="SUPFAM" id="SSF50249">
    <property type="entry name" value="Nucleic acid-binding proteins"/>
    <property type="match status" value="1"/>
</dbReference>
<dbReference type="GO" id="GO:0000176">
    <property type="term" value="C:nuclear exosome (RNase complex)"/>
    <property type="evidence" value="ECO:0007669"/>
    <property type="project" value="TreeGrafter"/>
</dbReference>
<dbReference type="Proteomes" id="UP000009168">
    <property type="component" value="Unassembled WGS sequence"/>
</dbReference>
<evidence type="ECO:0000313" key="5">
    <source>
        <dbReference type="EMBL" id="EAR90152.2"/>
    </source>
</evidence>
<comment type="subcellular location">
    <subcellularLocation>
        <location evidence="1">Nucleus</location>
        <location evidence="1">Nucleolus</location>
    </subcellularLocation>
</comment>
<dbReference type="PANTHER" id="PTHR12686:SF8">
    <property type="entry name" value="EXOSOME COMPLEX COMPONENT CSL4"/>
    <property type="match status" value="1"/>
</dbReference>
<dbReference type="HOGENOM" id="CLU_067135_3_0_1"/>
<keyword evidence="6" id="KW-1185">Reference proteome</keyword>
<dbReference type="GeneID" id="7845899"/>
<dbReference type="Gene3D" id="2.40.50.140">
    <property type="entry name" value="Nucleic acid-binding proteins"/>
    <property type="match status" value="1"/>
</dbReference>
<gene>
    <name evidence="5" type="ORF">TTHERM_00354990</name>
</gene>
<dbReference type="EMBL" id="GG662749">
    <property type="protein sequence ID" value="EAR90152.2"/>
    <property type="molecule type" value="Genomic_DNA"/>
</dbReference>
<accession>Q22Y72</accession>
<dbReference type="SMART" id="SM00316">
    <property type="entry name" value="S1"/>
    <property type="match status" value="1"/>
</dbReference>
<evidence type="ECO:0000256" key="2">
    <source>
        <dbReference type="ARBA" id="ARBA00022490"/>
    </source>
</evidence>
<dbReference type="Pfam" id="PF10447">
    <property type="entry name" value="EXOSC1"/>
    <property type="match status" value="1"/>
</dbReference>
<evidence type="ECO:0000259" key="4">
    <source>
        <dbReference type="PROSITE" id="PS50126"/>
    </source>
</evidence>
<keyword evidence="2" id="KW-0963">Cytoplasm</keyword>
<dbReference type="InterPro" id="IPR003029">
    <property type="entry name" value="S1_domain"/>
</dbReference>
<evidence type="ECO:0000256" key="1">
    <source>
        <dbReference type="ARBA" id="ARBA00004604"/>
    </source>
</evidence>
<proteinExistence type="predicted"/>
<dbReference type="PROSITE" id="PS50126">
    <property type="entry name" value="S1"/>
    <property type="match status" value="1"/>
</dbReference>
<dbReference type="GO" id="GO:0005730">
    <property type="term" value="C:nucleolus"/>
    <property type="evidence" value="ECO:0007669"/>
    <property type="project" value="UniProtKB-SubCell"/>
</dbReference>
<evidence type="ECO:0000256" key="3">
    <source>
        <dbReference type="ARBA" id="ARBA00022835"/>
    </source>
</evidence>
<dbReference type="OMA" id="LRFAKCD"/>
<dbReference type="InterPro" id="IPR019495">
    <property type="entry name" value="EXOSC1_C"/>
</dbReference>
<keyword evidence="3" id="KW-0271">Exosome</keyword>
<dbReference type="GO" id="GO:0006396">
    <property type="term" value="P:RNA processing"/>
    <property type="evidence" value="ECO:0007669"/>
    <property type="project" value="InterPro"/>
</dbReference>
<sequence length="193" mass="21700">MNVYLPGQSLNLPQGNVRYSAGQGCYELNGKIFASICGKCQIDKDNIVSIVPLGNKVANLQVGSIVTAKVLRIRDNKVEVKIMMVEDAVINYNLQGIIRKQDVRQTNLDILKMEEQFIPGDIIKARFISYGDSQKLYLSVTEDELGVVFAKHTESKQLMIPFSWEEMICVQTGQKEKRKVAKPNISLFSAQMQ</sequence>
<dbReference type="InterPro" id="IPR039771">
    <property type="entry name" value="Csl4"/>
</dbReference>
<dbReference type="STRING" id="312017.Q22Y72"/>
<dbReference type="GO" id="GO:0003723">
    <property type="term" value="F:RNA binding"/>
    <property type="evidence" value="ECO:0007669"/>
    <property type="project" value="InterPro"/>
</dbReference>
<protein>
    <submittedName>
        <fullName evidence="5">Exosome complex component CSL4</fullName>
    </submittedName>
</protein>
<reference evidence="6" key="1">
    <citation type="journal article" date="2006" name="PLoS Biol.">
        <title>Macronuclear genome sequence of the ciliate Tetrahymena thermophila, a model eukaryote.</title>
        <authorList>
            <person name="Eisen J.A."/>
            <person name="Coyne R.S."/>
            <person name="Wu M."/>
            <person name="Wu D."/>
            <person name="Thiagarajan M."/>
            <person name="Wortman J.R."/>
            <person name="Badger J.H."/>
            <person name="Ren Q."/>
            <person name="Amedeo P."/>
            <person name="Jones K.M."/>
            <person name="Tallon L.J."/>
            <person name="Delcher A.L."/>
            <person name="Salzberg S.L."/>
            <person name="Silva J.C."/>
            <person name="Haas B.J."/>
            <person name="Majoros W.H."/>
            <person name="Farzad M."/>
            <person name="Carlton J.M."/>
            <person name="Smith R.K. Jr."/>
            <person name="Garg J."/>
            <person name="Pearlman R.E."/>
            <person name="Karrer K.M."/>
            <person name="Sun L."/>
            <person name="Manning G."/>
            <person name="Elde N.C."/>
            <person name="Turkewitz A.P."/>
            <person name="Asai D.J."/>
            <person name="Wilkes D.E."/>
            <person name="Wang Y."/>
            <person name="Cai H."/>
            <person name="Collins K."/>
            <person name="Stewart B.A."/>
            <person name="Lee S.R."/>
            <person name="Wilamowska K."/>
            <person name="Weinberg Z."/>
            <person name="Ruzzo W.L."/>
            <person name="Wloga D."/>
            <person name="Gaertig J."/>
            <person name="Frankel J."/>
            <person name="Tsao C.-C."/>
            <person name="Gorovsky M.A."/>
            <person name="Keeling P.J."/>
            <person name="Waller R.F."/>
            <person name="Patron N.J."/>
            <person name="Cherry J.M."/>
            <person name="Stover N.A."/>
            <person name="Krieger C.J."/>
            <person name="del Toro C."/>
            <person name="Ryder H.F."/>
            <person name="Williamson S.C."/>
            <person name="Barbeau R.A."/>
            <person name="Hamilton E.P."/>
            <person name="Orias E."/>
        </authorList>
    </citation>
    <scope>NUCLEOTIDE SEQUENCE [LARGE SCALE GENOMIC DNA]</scope>
    <source>
        <strain evidence="6">SB210</strain>
    </source>
</reference>
<dbReference type="Gene3D" id="2.40.50.100">
    <property type="match status" value="1"/>
</dbReference>
<dbReference type="eggNOG" id="KOG3409">
    <property type="taxonomic scope" value="Eukaryota"/>
</dbReference>
<dbReference type="InterPro" id="IPR012340">
    <property type="entry name" value="NA-bd_OB-fold"/>
</dbReference>
<dbReference type="OrthoDB" id="440760at2759"/>
<feature type="domain" description="S1 motif" evidence="4">
    <location>
        <begin position="63"/>
        <end position="141"/>
    </location>
</feature>
<dbReference type="FunCoup" id="Q22Y72">
    <property type="interactions" value="413"/>
</dbReference>
<evidence type="ECO:0000313" key="6">
    <source>
        <dbReference type="Proteomes" id="UP000009168"/>
    </source>
</evidence>
<organism evidence="5 6">
    <name type="scientific">Tetrahymena thermophila (strain SB210)</name>
    <dbReference type="NCBI Taxonomy" id="312017"/>
    <lineage>
        <taxon>Eukaryota</taxon>
        <taxon>Sar</taxon>
        <taxon>Alveolata</taxon>
        <taxon>Ciliophora</taxon>
        <taxon>Intramacronucleata</taxon>
        <taxon>Oligohymenophorea</taxon>
        <taxon>Hymenostomatida</taxon>
        <taxon>Tetrahymenina</taxon>
        <taxon>Tetrahymenidae</taxon>
        <taxon>Tetrahymena</taxon>
    </lineage>
</organism>
<dbReference type="KEGG" id="tet:TTHERM_00354990"/>
<dbReference type="NCBIfam" id="NF034126">
    <property type="entry name" value="PRK09521.1"/>
    <property type="match status" value="1"/>
</dbReference>
<dbReference type="AlphaFoldDB" id="Q22Y72"/>
<dbReference type="SUPFAM" id="SSF110324">
    <property type="entry name" value="Ribosomal L27 protein-like"/>
    <property type="match status" value="1"/>
</dbReference>
<name>Q22Y72_TETTS</name>
<dbReference type="GO" id="GO:0005737">
    <property type="term" value="C:cytoplasm"/>
    <property type="evidence" value="ECO:0007669"/>
    <property type="project" value="TreeGrafter"/>
</dbReference>